<dbReference type="EMBL" id="JAIZAY010000010">
    <property type="protein sequence ID" value="KAJ8034832.1"/>
    <property type="molecule type" value="Genomic_DNA"/>
</dbReference>
<proteinExistence type="predicted"/>
<accession>A0A9Q1BXU4</accession>
<evidence type="ECO:0000313" key="2">
    <source>
        <dbReference type="Proteomes" id="UP001152320"/>
    </source>
</evidence>
<comment type="caution">
    <text evidence="1">The sequence shown here is derived from an EMBL/GenBank/DDBJ whole genome shotgun (WGS) entry which is preliminary data.</text>
</comment>
<dbReference type="Proteomes" id="UP001152320">
    <property type="component" value="Chromosome 10"/>
</dbReference>
<dbReference type="AlphaFoldDB" id="A0A9Q1BXU4"/>
<organism evidence="1 2">
    <name type="scientific">Holothuria leucospilota</name>
    <name type="common">Black long sea cucumber</name>
    <name type="synonym">Mertensiothuria leucospilota</name>
    <dbReference type="NCBI Taxonomy" id="206669"/>
    <lineage>
        <taxon>Eukaryota</taxon>
        <taxon>Metazoa</taxon>
        <taxon>Echinodermata</taxon>
        <taxon>Eleutherozoa</taxon>
        <taxon>Echinozoa</taxon>
        <taxon>Holothuroidea</taxon>
        <taxon>Aspidochirotacea</taxon>
        <taxon>Aspidochirotida</taxon>
        <taxon>Holothuriidae</taxon>
        <taxon>Holothuria</taxon>
    </lineage>
</organism>
<sequence length="166" mass="18950">MRSLARLHVPALASSPPSRHAEVFTYSHFKEKLASTLPTDECTKLANFFKIPKDQTDAIQSSDKPSENLLHALEEKGILQPYNVQRLRDAFVDLEMDTFCLHLAEIYQKTRGSRFVKEDISDLTASFKVMESKLGMRSDEQEMTDEHSHVRVALCNMSFTTLKDIN</sequence>
<keyword evidence="2" id="KW-1185">Reference proteome</keyword>
<gene>
    <name evidence="1" type="ORF">HOLleu_21839</name>
</gene>
<evidence type="ECO:0000313" key="1">
    <source>
        <dbReference type="EMBL" id="KAJ8034832.1"/>
    </source>
</evidence>
<reference evidence="1" key="1">
    <citation type="submission" date="2021-10" db="EMBL/GenBank/DDBJ databases">
        <title>Tropical sea cucumber genome reveals ecological adaptation and Cuvierian tubules defense mechanism.</title>
        <authorList>
            <person name="Chen T."/>
        </authorList>
    </citation>
    <scope>NUCLEOTIDE SEQUENCE</scope>
    <source>
        <strain evidence="1">Nanhai2018</strain>
        <tissue evidence="1">Muscle</tissue>
    </source>
</reference>
<protein>
    <submittedName>
        <fullName evidence="1">Uncharacterized protein</fullName>
    </submittedName>
</protein>
<name>A0A9Q1BXU4_HOLLE</name>